<keyword evidence="1" id="KW-0732">Signal</keyword>
<name>A0ABV0G9K5_9BURK</name>
<sequence length="182" mass="19456">MNKRFSPSLAAALLLSAPLLMAAPAALAQADKASRTASSNGFSAGIEFKQQATPADVGLPAYPGAQPQYDKKDDLASLTMGLWGGTFGFKLVVTKFSSEDSLETVSRFYKDALAKYGPVLDCSQNSGGGKKDDKILGCDDDKPEKGGLLFKAGKPEAYRIVSLQQRGKLVHFQLVRIEAPKR</sequence>
<protein>
    <submittedName>
        <fullName evidence="2">Uncharacterized protein</fullName>
    </submittedName>
</protein>
<evidence type="ECO:0000256" key="1">
    <source>
        <dbReference type="SAM" id="SignalP"/>
    </source>
</evidence>
<gene>
    <name evidence="2" type="ORF">ABDJ40_02730</name>
</gene>
<feature type="chain" id="PRO_5045727889" evidence="1">
    <location>
        <begin position="23"/>
        <end position="182"/>
    </location>
</feature>
<comment type="caution">
    <text evidence="2">The sequence shown here is derived from an EMBL/GenBank/DDBJ whole genome shotgun (WGS) entry which is preliminary data.</text>
</comment>
<reference evidence="2 3" key="1">
    <citation type="submission" date="2024-05" db="EMBL/GenBank/DDBJ databases">
        <title>Roseateles sp. 2.12 16S ribosomal RNA gene Genome sequencing and assembly.</title>
        <authorList>
            <person name="Woo H."/>
        </authorList>
    </citation>
    <scope>NUCLEOTIDE SEQUENCE [LARGE SCALE GENOMIC DNA]</scope>
    <source>
        <strain evidence="2 3">2.12</strain>
    </source>
</reference>
<dbReference type="RefSeq" id="WP_347605739.1">
    <property type="nucleotide sequence ID" value="NZ_JBDPZC010000001.1"/>
</dbReference>
<dbReference type="Proteomes" id="UP001462640">
    <property type="component" value="Unassembled WGS sequence"/>
</dbReference>
<evidence type="ECO:0000313" key="3">
    <source>
        <dbReference type="Proteomes" id="UP001462640"/>
    </source>
</evidence>
<keyword evidence="3" id="KW-1185">Reference proteome</keyword>
<dbReference type="EMBL" id="JBDPZC010000001">
    <property type="protein sequence ID" value="MEO3711674.1"/>
    <property type="molecule type" value="Genomic_DNA"/>
</dbReference>
<evidence type="ECO:0000313" key="2">
    <source>
        <dbReference type="EMBL" id="MEO3711674.1"/>
    </source>
</evidence>
<feature type="signal peptide" evidence="1">
    <location>
        <begin position="1"/>
        <end position="22"/>
    </location>
</feature>
<accession>A0ABV0G9K5</accession>
<proteinExistence type="predicted"/>
<organism evidence="2 3">
    <name type="scientific">Roseateles flavus</name>
    <dbReference type="NCBI Taxonomy" id="3149041"/>
    <lineage>
        <taxon>Bacteria</taxon>
        <taxon>Pseudomonadati</taxon>
        <taxon>Pseudomonadota</taxon>
        <taxon>Betaproteobacteria</taxon>
        <taxon>Burkholderiales</taxon>
        <taxon>Sphaerotilaceae</taxon>
        <taxon>Roseateles</taxon>
    </lineage>
</organism>